<dbReference type="EMBL" id="GL377629">
    <property type="protein sequence ID" value="EFJ13990.1"/>
    <property type="molecule type" value="Genomic_DNA"/>
</dbReference>
<dbReference type="InterPro" id="IPR027246">
    <property type="entry name" value="Porin_Euk/Tom40"/>
</dbReference>
<comment type="subcellular location">
    <subcellularLocation>
        <location evidence="1">Membrane</location>
    </subcellularLocation>
</comment>
<dbReference type="OrthoDB" id="7827681at2759"/>
<dbReference type="EMBL" id="GL377635">
    <property type="protein sequence ID" value="EFJ12979.1"/>
    <property type="molecule type" value="Genomic_DNA"/>
</dbReference>
<dbReference type="Gramene" id="EFJ13990">
    <property type="protein sequence ID" value="EFJ13990"/>
    <property type="gene ID" value="SELMODRAFT_156847"/>
</dbReference>
<accession>D8SN26</accession>
<sequence>MGKGPGMFSDIGRSTRDLLNKDYFYDHKFTVTTTTSSGLTFTSTGTRKGESLGGELCGQFKHYNITTDVKVDTNSNVYATVTGNEVSQGVKAIIGVNLPNVSTGKVEVHYVHDNVGITSAVGLTASPPVDVTAAFGNKEYSLGGAVSLDTAAGTVKKYEAGLGITKPDFTAALLLCDKGDTVKVSYSHTVSPLTKATVGAEVVHSISKKLNTFTIGGAYNLDLLTTVKARLNNQGKLAALIQHEFRPKSLLTISGEVDTKSLNKDTKVGLALSLKP</sequence>
<evidence type="ECO:0000256" key="8">
    <source>
        <dbReference type="ARBA" id="ARBA00023136"/>
    </source>
</evidence>
<keyword evidence="5" id="KW-0812">Transmembrane</keyword>
<dbReference type="KEGG" id="smo:SELMODRAFT_271809"/>
<evidence type="ECO:0000256" key="3">
    <source>
        <dbReference type="ARBA" id="ARBA00022448"/>
    </source>
</evidence>
<dbReference type="InterPro" id="IPR023614">
    <property type="entry name" value="Porin_dom_sf"/>
</dbReference>
<dbReference type="PANTHER" id="PTHR11743">
    <property type="entry name" value="VOLTAGE-DEPENDENT ANION-SELECTIVE CHANNEL"/>
    <property type="match status" value="1"/>
</dbReference>
<name>D8SN26_SELML</name>
<dbReference type="Pfam" id="PF01459">
    <property type="entry name" value="Porin_3"/>
    <property type="match status" value="1"/>
</dbReference>
<evidence type="ECO:0000256" key="5">
    <source>
        <dbReference type="ARBA" id="ARBA00022692"/>
    </source>
</evidence>
<evidence type="ECO:0000256" key="2">
    <source>
        <dbReference type="ARBA" id="ARBA00009624"/>
    </source>
</evidence>
<evidence type="ECO:0000313" key="10">
    <source>
        <dbReference type="EMBL" id="EFJ13990.1"/>
    </source>
</evidence>
<protein>
    <submittedName>
        <fullName evidence="10">Uncharacterized protein</fullName>
    </submittedName>
</protein>
<comment type="similarity">
    <text evidence="2">Belongs to the eukaryotic mitochondrial porin (TC 1.B.8.1) family.</text>
</comment>
<dbReference type="OMA" id="HACVNEG"/>
<dbReference type="HOGENOM" id="CLU_069937_0_0_1"/>
<evidence type="ECO:0000313" key="11">
    <source>
        <dbReference type="Proteomes" id="UP000001514"/>
    </source>
</evidence>
<dbReference type="GO" id="GO:0008308">
    <property type="term" value="F:voltage-gated monoatomic anion channel activity"/>
    <property type="evidence" value="ECO:0000318"/>
    <property type="project" value="GO_Central"/>
</dbReference>
<evidence type="ECO:0000256" key="1">
    <source>
        <dbReference type="ARBA" id="ARBA00004370"/>
    </source>
</evidence>
<dbReference type="InParanoid" id="D8SN26"/>
<dbReference type="InterPro" id="IPR001925">
    <property type="entry name" value="Porin_Euk"/>
</dbReference>
<keyword evidence="8" id="KW-0472">Membrane</keyword>
<keyword evidence="3" id="KW-0813">Transport</keyword>
<evidence type="ECO:0000256" key="4">
    <source>
        <dbReference type="ARBA" id="ARBA00022452"/>
    </source>
</evidence>
<dbReference type="GO" id="GO:0015288">
    <property type="term" value="F:porin activity"/>
    <property type="evidence" value="ECO:0007669"/>
    <property type="project" value="UniProtKB-KW"/>
</dbReference>
<evidence type="ECO:0000313" key="9">
    <source>
        <dbReference type="EMBL" id="EFJ12979.1"/>
    </source>
</evidence>
<dbReference type="eggNOG" id="KOG3126">
    <property type="taxonomic scope" value="Eukaryota"/>
</dbReference>
<dbReference type="Proteomes" id="UP000001514">
    <property type="component" value="Unassembled WGS sequence"/>
</dbReference>
<keyword evidence="4" id="KW-1134">Transmembrane beta strand</keyword>
<dbReference type="Gene3D" id="2.40.160.10">
    <property type="entry name" value="Porin"/>
    <property type="match status" value="1"/>
</dbReference>
<evidence type="ECO:0000256" key="7">
    <source>
        <dbReference type="ARBA" id="ARBA00023114"/>
    </source>
</evidence>
<keyword evidence="11" id="KW-1185">Reference proteome</keyword>
<dbReference type="FunFam" id="2.40.160.10:FF:000003">
    <property type="entry name" value="Outer mitochondrial membrane protein porin"/>
    <property type="match status" value="1"/>
</dbReference>
<dbReference type="GO" id="GO:0005741">
    <property type="term" value="C:mitochondrial outer membrane"/>
    <property type="evidence" value="ECO:0000318"/>
    <property type="project" value="GO_Central"/>
</dbReference>
<reference evidence="10 11" key="1">
    <citation type="journal article" date="2011" name="Science">
        <title>The Selaginella genome identifies genetic changes associated with the evolution of vascular plants.</title>
        <authorList>
            <person name="Banks J.A."/>
            <person name="Nishiyama T."/>
            <person name="Hasebe M."/>
            <person name="Bowman J.L."/>
            <person name="Gribskov M."/>
            <person name="dePamphilis C."/>
            <person name="Albert V.A."/>
            <person name="Aono N."/>
            <person name="Aoyama T."/>
            <person name="Ambrose B.A."/>
            <person name="Ashton N.W."/>
            <person name="Axtell M.J."/>
            <person name="Barker E."/>
            <person name="Barker M.S."/>
            <person name="Bennetzen J.L."/>
            <person name="Bonawitz N.D."/>
            <person name="Chapple C."/>
            <person name="Cheng C."/>
            <person name="Correa L.G."/>
            <person name="Dacre M."/>
            <person name="DeBarry J."/>
            <person name="Dreyer I."/>
            <person name="Elias M."/>
            <person name="Engstrom E.M."/>
            <person name="Estelle M."/>
            <person name="Feng L."/>
            <person name="Finet C."/>
            <person name="Floyd S.K."/>
            <person name="Frommer W.B."/>
            <person name="Fujita T."/>
            <person name="Gramzow L."/>
            <person name="Gutensohn M."/>
            <person name="Harholt J."/>
            <person name="Hattori M."/>
            <person name="Heyl A."/>
            <person name="Hirai T."/>
            <person name="Hiwatashi Y."/>
            <person name="Ishikawa M."/>
            <person name="Iwata M."/>
            <person name="Karol K.G."/>
            <person name="Koehler B."/>
            <person name="Kolukisaoglu U."/>
            <person name="Kubo M."/>
            <person name="Kurata T."/>
            <person name="Lalonde S."/>
            <person name="Li K."/>
            <person name="Li Y."/>
            <person name="Litt A."/>
            <person name="Lyons E."/>
            <person name="Manning G."/>
            <person name="Maruyama T."/>
            <person name="Michael T.P."/>
            <person name="Mikami K."/>
            <person name="Miyazaki S."/>
            <person name="Morinaga S."/>
            <person name="Murata T."/>
            <person name="Mueller-Roeber B."/>
            <person name="Nelson D.R."/>
            <person name="Obara M."/>
            <person name="Oguri Y."/>
            <person name="Olmstead R.G."/>
            <person name="Onodera N."/>
            <person name="Petersen B.L."/>
            <person name="Pils B."/>
            <person name="Prigge M."/>
            <person name="Rensing S.A."/>
            <person name="Riano-Pachon D.M."/>
            <person name="Roberts A.W."/>
            <person name="Sato Y."/>
            <person name="Scheller H.V."/>
            <person name="Schulz B."/>
            <person name="Schulz C."/>
            <person name="Shakirov E.V."/>
            <person name="Shibagaki N."/>
            <person name="Shinohara N."/>
            <person name="Shippen D.E."/>
            <person name="Soerensen I."/>
            <person name="Sotooka R."/>
            <person name="Sugimoto N."/>
            <person name="Sugita M."/>
            <person name="Sumikawa N."/>
            <person name="Tanurdzic M."/>
            <person name="Theissen G."/>
            <person name="Ulvskov P."/>
            <person name="Wakazuki S."/>
            <person name="Weng J.K."/>
            <person name="Willats W.W."/>
            <person name="Wipf D."/>
            <person name="Wolf P.G."/>
            <person name="Yang L."/>
            <person name="Zimmer A.D."/>
            <person name="Zhu Q."/>
            <person name="Mitros T."/>
            <person name="Hellsten U."/>
            <person name="Loque D."/>
            <person name="Otillar R."/>
            <person name="Salamov A."/>
            <person name="Schmutz J."/>
            <person name="Shapiro H."/>
            <person name="Lindquist E."/>
            <person name="Lucas S."/>
            <person name="Rokhsar D."/>
            <person name="Grigoriev I.V."/>
        </authorList>
    </citation>
    <scope>NUCLEOTIDE SEQUENCE [LARGE SCALE GENOMIC DNA]</scope>
</reference>
<keyword evidence="7" id="KW-0626">Porin</keyword>
<organism evidence="11">
    <name type="scientific">Selaginella moellendorffii</name>
    <name type="common">Spikemoss</name>
    <dbReference type="NCBI Taxonomy" id="88036"/>
    <lineage>
        <taxon>Eukaryota</taxon>
        <taxon>Viridiplantae</taxon>
        <taxon>Streptophyta</taxon>
        <taxon>Embryophyta</taxon>
        <taxon>Tracheophyta</taxon>
        <taxon>Lycopodiopsida</taxon>
        <taxon>Selaginellales</taxon>
        <taxon>Selaginellaceae</taxon>
        <taxon>Selaginella</taxon>
    </lineage>
</organism>
<dbReference type="Gramene" id="EFJ12979">
    <property type="protein sequence ID" value="EFJ12979"/>
    <property type="gene ID" value="SELMODRAFT_271809"/>
</dbReference>
<evidence type="ECO:0000256" key="6">
    <source>
        <dbReference type="ARBA" id="ARBA00023065"/>
    </source>
</evidence>
<dbReference type="KEGG" id="smo:SELMODRAFT_156847"/>
<dbReference type="STRING" id="88036.D8SN26"/>
<dbReference type="PANTHER" id="PTHR11743:SF70">
    <property type="entry name" value="GH26960P-RELATED"/>
    <property type="match status" value="1"/>
</dbReference>
<proteinExistence type="inferred from homology"/>
<dbReference type="GO" id="GO:0046930">
    <property type="term" value="C:pore complex"/>
    <property type="evidence" value="ECO:0007669"/>
    <property type="project" value="UniProtKB-KW"/>
</dbReference>
<gene>
    <name evidence="10" type="ORF">SELMODRAFT_156847</name>
    <name evidence="9" type="ORF">SELMODRAFT_271809</name>
</gene>
<keyword evidence="6" id="KW-0406">Ion transport</keyword>
<dbReference type="AlphaFoldDB" id="D8SN26"/>
<dbReference type="CDD" id="cd07306">
    <property type="entry name" value="Porin3_VDAC"/>
    <property type="match status" value="1"/>
</dbReference>
<dbReference type="FunCoup" id="D8SN26">
    <property type="interactions" value="3540"/>
</dbReference>